<gene>
    <name evidence="5" type="primary">hypBA1_3</name>
    <name evidence="5" type="ORF">Mal64_24860</name>
</gene>
<accession>A0A5C5ZPF3</accession>
<feature type="domain" description="Non-reducing end beta-L-arabinofuranosidase-like GH127 middle" evidence="3">
    <location>
        <begin position="445"/>
        <end position="561"/>
    </location>
</feature>
<feature type="signal peptide" evidence="1">
    <location>
        <begin position="1"/>
        <end position="25"/>
    </location>
</feature>
<dbReference type="Proteomes" id="UP000315440">
    <property type="component" value="Unassembled WGS sequence"/>
</dbReference>
<evidence type="ECO:0000313" key="6">
    <source>
        <dbReference type="Proteomes" id="UP000315440"/>
    </source>
</evidence>
<dbReference type="EMBL" id="SJPQ01000002">
    <property type="protein sequence ID" value="TWT88995.1"/>
    <property type="molecule type" value="Genomic_DNA"/>
</dbReference>
<dbReference type="InterPro" id="IPR008928">
    <property type="entry name" value="6-hairpin_glycosidase_sf"/>
</dbReference>
<feature type="domain" description="Non-reducing end beta-L-arabinofuranosidase-like GH127 C-terminal" evidence="4">
    <location>
        <begin position="563"/>
        <end position="663"/>
    </location>
</feature>
<dbReference type="Pfam" id="PF20737">
    <property type="entry name" value="Glyco_hydro127C"/>
    <property type="match status" value="1"/>
</dbReference>
<dbReference type="GO" id="GO:0005975">
    <property type="term" value="P:carbohydrate metabolic process"/>
    <property type="evidence" value="ECO:0007669"/>
    <property type="project" value="InterPro"/>
</dbReference>
<sequence length="680" mass="75393" precursor="true">MLKPRTRRAFALLLMVLSAPLQSDAQAPGAMASDYPIAPVPGPSVRFLDDFWRPRIDTNREKTIPYCFDKCEEYGRMENFRVASGESDAEWVGAYGFNDSDVSKVLEGAAYSLMTDRDSKLESYLDGLIELYAAAQEPNGYLYTYHTAGMKAPPIEQGICCFTEGEPWSRIDWGHQLYNLGHMYEAAAAHWQATGKPGLLDVSKKSAEHVLETFHEGGIELPPGHQEVELGLVKIYRVTGDKRYLDLAKWFLDLRGRATKDRDKNWGPYSQDDKPVVDQDEAVGHAVRAGYMYAAMTDVAVLSGDEDYERAVDRLWRDVVGTKMYLTGGVGATGHGEAFGRRYELPNLTAYNETCAAIAQCYWNHRMFLLHGDAKYIDVLEKVLYNGMLSGVSLDGERFFYPNPLSSDGSHERSPWFDCSCCPTNVCRFVPAIPGYAYAAKDDDLYVNLFVRGEADVAIRDAEIKVEQRTNYPWDGRVEIALSGLDAPRCVALKVRVPGWARNNAMPGDLYRFADEDAPAATFAVGDAEPRPVTDAIDRHGYLVVDREWADGDTLVLTLPMPVRRVSAHHRVEADRGRVALQRGPLVYCVEHPDAPEGDVAGLVVPAGAEFSTEFQADLLGGVETIRVTGQRVVDGDPQEASYAAIPYYAWAHRGKGEMAVWIAEKAGAAEPIKSPKNAE</sequence>
<proteinExistence type="predicted"/>
<organism evidence="5 6">
    <name type="scientific">Pseudobythopirellula maris</name>
    <dbReference type="NCBI Taxonomy" id="2527991"/>
    <lineage>
        <taxon>Bacteria</taxon>
        <taxon>Pseudomonadati</taxon>
        <taxon>Planctomycetota</taxon>
        <taxon>Planctomycetia</taxon>
        <taxon>Pirellulales</taxon>
        <taxon>Lacipirellulaceae</taxon>
        <taxon>Pseudobythopirellula</taxon>
    </lineage>
</organism>
<dbReference type="Pfam" id="PF20736">
    <property type="entry name" value="Glyco_hydro127M"/>
    <property type="match status" value="1"/>
</dbReference>
<dbReference type="Gene3D" id="1.50.10.20">
    <property type="match status" value="1"/>
</dbReference>
<dbReference type="SUPFAM" id="SSF48208">
    <property type="entry name" value="Six-hairpin glycosidases"/>
    <property type="match status" value="1"/>
</dbReference>
<feature type="domain" description="Non-reducing end beta-L-arabinofuranosidase-like GH127 catalytic" evidence="2">
    <location>
        <begin position="44"/>
        <end position="433"/>
    </location>
</feature>
<protein>
    <submittedName>
        <fullName evidence="5">Non-reducing end beta-L-arabinofuranosidase</fullName>
        <ecNumber evidence="5">3.2.1.185</ecNumber>
    </submittedName>
</protein>
<reference evidence="5 6" key="1">
    <citation type="submission" date="2019-02" db="EMBL/GenBank/DDBJ databases">
        <title>Deep-cultivation of Planctomycetes and their phenomic and genomic characterization uncovers novel biology.</title>
        <authorList>
            <person name="Wiegand S."/>
            <person name="Jogler M."/>
            <person name="Boedeker C."/>
            <person name="Pinto D."/>
            <person name="Vollmers J."/>
            <person name="Rivas-Marin E."/>
            <person name="Kohn T."/>
            <person name="Peeters S.H."/>
            <person name="Heuer A."/>
            <person name="Rast P."/>
            <person name="Oberbeckmann S."/>
            <person name="Bunk B."/>
            <person name="Jeske O."/>
            <person name="Meyerdierks A."/>
            <person name="Storesund J.E."/>
            <person name="Kallscheuer N."/>
            <person name="Luecker S."/>
            <person name="Lage O.M."/>
            <person name="Pohl T."/>
            <person name="Merkel B.J."/>
            <person name="Hornburger P."/>
            <person name="Mueller R.-W."/>
            <person name="Bruemmer F."/>
            <person name="Labrenz M."/>
            <person name="Spormann A.M."/>
            <person name="Op Den Camp H."/>
            <person name="Overmann J."/>
            <person name="Amann R."/>
            <person name="Jetten M.S.M."/>
            <person name="Mascher T."/>
            <person name="Medema M.H."/>
            <person name="Devos D.P."/>
            <person name="Kaster A.-K."/>
            <person name="Ovreas L."/>
            <person name="Rohde M."/>
            <person name="Galperin M.Y."/>
            <person name="Jogler C."/>
        </authorList>
    </citation>
    <scope>NUCLEOTIDE SEQUENCE [LARGE SCALE GENOMIC DNA]</scope>
    <source>
        <strain evidence="5 6">Mal64</strain>
    </source>
</reference>
<comment type="caution">
    <text evidence="5">The sequence shown here is derived from an EMBL/GenBank/DDBJ whole genome shotgun (WGS) entry which is preliminary data.</text>
</comment>
<keyword evidence="6" id="KW-1185">Reference proteome</keyword>
<dbReference type="InterPro" id="IPR049174">
    <property type="entry name" value="Beta-AFase-like"/>
</dbReference>
<dbReference type="GO" id="GO:0102478">
    <property type="term" value="F:beta-L-arabinofuranosidase activity"/>
    <property type="evidence" value="ECO:0007669"/>
    <property type="project" value="UniProtKB-EC"/>
</dbReference>
<dbReference type="InterPro" id="IPR049046">
    <property type="entry name" value="Beta-AFase-like_GH127_middle"/>
</dbReference>
<keyword evidence="5" id="KW-0378">Hydrolase</keyword>
<evidence type="ECO:0000313" key="5">
    <source>
        <dbReference type="EMBL" id="TWT88995.1"/>
    </source>
</evidence>
<dbReference type="RefSeq" id="WP_197525700.1">
    <property type="nucleotide sequence ID" value="NZ_SJPQ01000002.1"/>
</dbReference>
<dbReference type="InterPro" id="IPR012878">
    <property type="entry name" value="Beta-AFase-like_GH127_cat"/>
</dbReference>
<keyword evidence="1" id="KW-0732">Signal</keyword>
<evidence type="ECO:0000259" key="2">
    <source>
        <dbReference type="Pfam" id="PF07944"/>
    </source>
</evidence>
<name>A0A5C5ZPF3_9BACT</name>
<dbReference type="AlphaFoldDB" id="A0A5C5ZPF3"/>
<dbReference type="PANTHER" id="PTHR43465">
    <property type="entry name" value="DUF1680 DOMAIN PROTEIN (AFU_ORTHOLOGUE AFUA_1G08910)"/>
    <property type="match status" value="1"/>
</dbReference>
<dbReference type="Pfam" id="PF07944">
    <property type="entry name" value="Beta-AFase-like_GH127_cat"/>
    <property type="match status" value="1"/>
</dbReference>
<feature type="chain" id="PRO_5022955427" evidence="1">
    <location>
        <begin position="26"/>
        <end position="680"/>
    </location>
</feature>
<dbReference type="InterPro" id="IPR049049">
    <property type="entry name" value="Beta-AFase-like_GH127_C"/>
</dbReference>
<dbReference type="PANTHER" id="PTHR43465:SF2">
    <property type="entry name" value="DUF1680 DOMAIN PROTEIN (AFU_ORTHOLOGUE AFUA_1G08910)"/>
    <property type="match status" value="1"/>
</dbReference>
<keyword evidence="5" id="KW-0326">Glycosidase</keyword>
<evidence type="ECO:0000256" key="1">
    <source>
        <dbReference type="SAM" id="SignalP"/>
    </source>
</evidence>
<dbReference type="EC" id="3.2.1.185" evidence="5"/>
<evidence type="ECO:0000259" key="4">
    <source>
        <dbReference type="Pfam" id="PF20737"/>
    </source>
</evidence>
<evidence type="ECO:0000259" key="3">
    <source>
        <dbReference type="Pfam" id="PF20736"/>
    </source>
</evidence>